<dbReference type="Pfam" id="PF00293">
    <property type="entry name" value="NUDIX"/>
    <property type="match status" value="1"/>
</dbReference>
<gene>
    <name evidence="9" type="ORF">D0809_04960</name>
    <name evidence="8" type="ORF">EV142_11114</name>
</gene>
<keyword evidence="6" id="KW-0464">Manganese</keyword>
<dbReference type="GO" id="GO:0046872">
    <property type="term" value="F:metal ion binding"/>
    <property type="evidence" value="ECO:0007669"/>
    <property type="project" value="UniProtKB-KW"/>
</dbReference>
<protein>
    <submittedName>
        <fullName evidence="9">CoA pyrophosphatase</fullName>
    </submittedName>
    <submittedName>
        <fullName evidence="8">NUDIX domain-containing protein</fullName>
    </submittedName>
</protein>
<evidence type="ECO:0000256" key="4">
    <source>
        <dbReference type="ARBA" id="ARBA00022801"/>
    </source>
</evidence>
<dbReference type="PANTHER" id="PTHR12992:SF11">
    <property type="entry name" value="MITOCHONDRIAL COENZYME A DIPHOSPHATASE NUDT8"/>
    <property type="match status" value="1"/>
</dbReference>
<feature type="domain" description="Nudix hydrolase" evidence="7">
    <location>
        <begin position="45"/>
        <end position="180"/>
    </location>
</feature>
<keyword evidence="4" id="KW-0378">Hydrolase</keyword>
<dbReference type="InterPro" id="IPR015797">
    <property type="entry name" value="NUDIX_hydrolase-like_dom_sf"/>
</dbReference>
<evidence type="ECO:0000256" key="5">
    <source>
        <dbReference type="ARBA" id="ARBA00022842"/>
    </source>
</evidence>
<comment type="cofactor">
    <cofactor evidence="1">
        <name>Mn(2+)</name>
        <dbReference type="ChEBI" id="CHEBI:29035"/>
    </cofactor>
</comment>
<dbReference type="EMBL" id="QWDN01000002">
    <property type="protein sequence ID" value="TEB44553.1"/>
    <property type="molecule type" value="Genomic_DNA"/>
</dbReference>
<evidence type="ECO:0000259" key="7">
    <source>
        <dbReference type="PROSITE" id="PS51462"/>
    </source>
</evidence>
<keyword evidence="10" id="KW-1185">Reference proteome</keyword>
<dbReference type="InterPro" id="IPR000086">
    <property type="entry name" value="NUDIX_hydrolase_dom"/>
</dbReference>
<dbReference type="SUPFAM" id="SSF55811">
    <property type="entry name" value="Nudix"/>
    <property type="match status" value="1"/>
</dbReference>
<proteinExistence type="predicted"/>
<dbReference type="RefSeq" id="WP_132037794.1">
    <property type="nucleotide sequence ID" value="NZ_QWDN01000002.1"/>
</dbReference>
<keyword evidence="3" id="KW-0479">Metal-binding</keyword>
<evidence type="ECO:0000313" key="11">
    <source>
        <dbReference type="Proteomes" id="UP000298340"/>
    </source>
</evidence>
<comment type="cofactor">
    <cofactor evidence="2">
        <name>Mg(2+)</name>
        <dbReference type="ChEBI" id="CHEBI:18420"/>
    </cofactor>
</comment>
<dbReference type="Gene3D" id="3.90.79.10">
    <property type="entry name" value="Nucleoside Triphosphate Pyrophosphohydrolase"/>
    <property type="match status" value="1"/>
</dbReference>
<dbReference type="Proteomes" id="UP000295270">
    <property type="component" value="Unassembled WGS sequence"/>
</dbReference>
<evidence type="ECO:0000256" key="1">
    <source>
        <dbReference type="ARBA" id="ARBA00001936"/>
    </source>
</evidence>
<dbReference type="EMBL" id="SLWA01000011">
    <property type="protein sequence ID" value="TCN51982.1"/>
    <property type="molecule type" value="Genomic_DNA"/>
</dbReference>
<dbReference type="PANTHER" id="PTHR12992">
    <property type="entry name" value="NUDIX HYDROLASE"/>
    <property type="match status" value="1"/>
</dbReference>
<dbReference type="AlphaFoldDB" id="A0A4Y7UDM4"/>
<evidence type="ECO:0000313" key="9">
    <source>
        <dbReference type="EMBL" id="TEB44553.1"/>
    </source>
</evidence>
<organism evidence="9 11">
    <name type="scientific">Flavobacterium circumlabens</name>
    <dbReference type="NCBI Taxonomy" id="2133765"/>
    <lineage>
        <taxon>Bacteria</taxon>
        <taxon>Pseudomonadati</taxon>
        <taxon>Bacteroidota</taxon>
        <taxon>Flavobacteriia</taxon>
        <taxon>Flavobacteriales</taxon>
        <taxon>Flavobacteriaceae</taxon>
        <taxon>Flavobacterium</taxon>
    </lineage>
</organism>
<reference evidence="8" key="3">
    <citation type="submission" date="2019-03" db="EMBL/GenBank/DDBJ databases">
        <authorList>
            <person name="Whitman W."/>
            <person name="Huntemann M."/>
            <person name="Clum A."/>
            <person name="Pillay M."/>
            <person name="Palaniappan K."/>
            <person name="Varghese N."/>
            <person name="Mikhailova N."/>
            <person name="Stamatis D."/>
            <person name="Reddy T."/>
            <person name="Daum C."/>
            <person name="Shapiro N."/>
            <person name="Ivanova N."/>
            <person name="Kyrpides N."/>
            <person name="Woyke T."/>
        </authorList>
    </citation>
    <scope>NUCLEOTIDE SEQUENCE</scope>
    <source>
        <strain evidence="8">P5626</strain>
    </source>
</reference>
<evidence type="ECO:0000256" key="2">
    <source>
        <dbReference type="ARBA" id="ARBA00001946"/>
    </source>
</evidence>
<name>A0A4Y7UDM4_9FLAO</name>
<evidence type="ECO:0000313" key="10">
    <source>
        <dbReference type="Proteomes" id="UP000295270"/>
    </source>
</evidence>
<dbReference type="CDD" id="cd03426">
    <property type="entry name" value="NUDIX_CoAse_Nudt7"/>
    <property type="match status" value="1"/>
</dbReference>
<keyword evidence="5" id="KW-0460">Magnesium</keyword>
<dbReference type="Proteomes" id="UP000298340">
    <property type="component" value="Unassembled WGS sequence"/>
</dbReference>
<sequence length="219" mass="24773">MDFQDFLQYVPNLIPVELPAVSAHIKMAPKERIEALKNQDFKAENPRIAAVMMLFYPKNEKTHLVLIVRNAYNGVHSSQIAFPGGKYETTDSGYEETALRETHEEVGVAPEKIKVIKQFSPMYIPPSNFLVHPFLGISSDELSFYPDAREVADVIELPLSVFLNDEIIIEARLSTSYGPNILVPAFNIQNHIVWGATAMILSELRDVLKVTFEENLQKQ</sequence>
<dbReference type="GO" id="GO:0010945">
    <property type="term" value="F:coenzyme A diphosphatase activity"/>
    <property type="evidence" value="ECO:0007669"/>
    <property type="project" value="InterPro"/>
</dbReference>
<reference evidence="8 10" key="1">
    <citation type="journal article" date="2015" name="Stand. Genomic Sci.">
        <title>Genomic Encyclopedia of Bacterial and Archaeal Type Strains, Phase III: the genomes of soil and plant-associated and newly described type strains.</title>
        <authorList>
            <person name="Whitman W.B."/>
            <person name="Woyke T."/>
            <person name="Klenk H.P."/>
            <person name="Zhou Y."/>
            <person name="Lilburn T.G."/>
            <person name="Beck B.J."/>
            <person name="De Vos P."/>
            <person name="Vandamme P."/>
            <person name="Eisen J.A."/>
            <person name="Garrity G."/>
            <person name="Hugenholtz P."/>
            <person name="Kyrpides N.C."/>
        </authorList>
    </citation>
    <scope>NUCLEOTIDE SEQUENCE [LARGE SCALE GENOMIC DNA]</scope>
    <source>
        <strain evidence="8 10">P5626</strain>
    </source>
</reference>
<dbReference type="InterPro" id="IPR045121">
    <property type="entry name" value="CoAse"/>
</dbReference>
<dbReference type="PROSITE" id="PS51462">
    <property type="entry name" value="NUDIX"/>
    <property type="match status" value="1"/>
</dbReference>
<accession>A0A4Y7UDM4</accession>
<evidence type="ECO:0000313" key="8">
    <source>
        <dbReference type="EMBL" id="TCN51982.1"/>
    </source>
</evidence>
<evidence type="ECO:0000256" key="6">
    <source>
        <dbReference type="ARBA" id="ARBA00023211"/>
    </source>
</evidence>
<reference evidence="9 11" key="2">
    <citation type="journal article" date="2018" name="Syst. Appl. Microbiol.">
        <title>Flavobacterium circumlabens sp. nov. and Flavobacterium cupreum sp. nov., two psychrotrophic species isolated from Antarctic environmental samples.</title>
        <authorList>
            <person name="Kralova S."/>
            <person name="Busse H.J."/>
            <person name="Svec P."/>
            <person name="Maslanova I."/>
            <person name="Stankova E."/>
            <person name="Bartak M."/>
            <person name="Sedlacek I."/>
        </authorList>
    </citation>
    <scope>NUCLEOTIDE SEQUENCE [LARGE SCALE GENOMIC DNA]</scope>
    <source>
        <strain evidence="9 11">CCM 8828</strain>
    </source>
</reference>
<dbReference type="OrthoDB" id="9802805at2"/>
<comment type="caution">
    <text evidence="9">The sequence shown here is derived from an EMBL/GenBank/DDBJ whole genome shotgun (WGS) entry which is preliminary data.</text>
</comment>
<evidence type="ECO:0000256" key="3">
    <source>
        <dbReference type="ARBA" id="ARBA00022723"/>
    </source>
</evidence>